<evidence type="ECO:0000256" key="2">
    <source>
        <dbReference type="ARBA" id="ARBA00012438"/>
    </source>
</evidence>
<evidence type="ECO:0000256" key="4">
    <source>
        <dbReference type="ARBA" id="ARBA00022679"/>
    </source>
</evidence>
<dbReference type="PANTHER" id="PTHR24421:SF10">
    <property type="entry name" value="NITRATE_NITRITE SENSOR PROTEIN NARQ"/>
    <property type="match status" value="1"/>
</dbReference>
<dbReference type="CDD" id="cd16917">
    <property type="entry name" value="HATPase_UhpB-NarQ-NarX-like"/>
    <property type="match status" value="1"/>
</dbReference>
<dbReference type="Proteomes" id="UP000250434">
    <property type="component" value="Chromosome"/>
</dbReference>
<keyword evidence="9" id="KW-1133">Transmembrane helix</keyword>
<protein>
    <recommendedName>
        <fullName evidence="2">histidine kinase</fullName>
        <ecNumber evidence="2">2.7.13.3</ecNumber>
    </recommendedName>
</protein>
<dbReference type="InterPro" id="IPR050482">
    <property type="entry name" value="Sensor_HK_TwoCompSys"/>
</dbReference>
<reference evidence="12 13" key="1">
    <citation type="submission" date="2016-04" db="EMBL/GenBank/DDBJ databases">
        <title>Complete genome sequence and analysis of deep-sea sediment isolate, Amycolatopsis sp. WP1.</title>
        <authorList>
            <person name="Wang H."/>
            <person name="Chen S."/>
            <person name="Wu Q."/>
        </authorList>
    </citation>
    <scope>NUCLEOTIDE SEQUENCE [LARGE SCALE GENOMIC DNA]</scope>
    <source>
        <strain evidence="12 13">WP1</strain>
    </source>
</reference>
<evidence type="ECO:0000256" key="3">
    <source>
        <dbReference type="ARBA" id="ARBA00022553"/>
    </source>
</evidence>
<dbReference type="GO" id="GO:0016020">
    <property type="term" value="C:membrane"/>
    <property type="evidence" value="ECO:0007669"/>
    <property type="project" value="InterPro"/>
</dbReference>
<feature type="transmembrane region" description="Helical" evidence="9">
    <location>
        <begin position="6"/>
        <end position="29"/>
    </location>
</feature>
<dbReference type="InterPro" id="IPR011712">
    <property type="entry name" value="Sig_transdc_His_kin_sub3_dim/P"/>
</dbReference>
<dbReference type="EC" id="2.7.13.3" evidence="2"/>
<feature type="transmembrane region" description="Helical" evidence="9">
    <location>
        <begin position="130"/>
        <end position="149"/>
    </location>
</feature>
<dbReference type="InterPro" id="IPR036890">
    <property type="entry name" value="HATPase_C_sf"/>
</dbReference>
<dbReference type="SUPFAM" id="SSF55874">
    <property type="entry name" value="ATPase domain of HSP90 chaperone/DNA topoisomerase II/histidine kinase"/>
    <property type="match status" value="1"/>
</dbReference>
<gene>
    <name evidence="12" type="ORF">A4R43_03890</name>
</gene>
<evidence type="ECO:0000256" key="7">
    <source>
        <dbReference type="ARBA" id="ARBA00022840"/>
    </source>
</evidence>
<evidence type="ECO:0000313" key="13">
    <source>
        <dbReference type="Proteomes" id="UP000250434"/>
    </source>
</evidence>
<keyword evidence="6" id="KW-0418">Kinase</keyword>
<comment type="catalytic activity">
    <reaction evidence="1">
        <text>ATP + protein L-histidine = ADP + protein N-phospho-L-histidine.</text>
        <dbReference type="EC" id="2.7.13.3"/>
    </reaction>
</comment>
<accession>A0A344L146</accession>
<keyword evidence="8" id="KW-0902">Two-component regulatory system</keyword>
<keyword evidence="5" id="KW-0547">Nucleotide-binding</keyword>
<dbReference type="Pfam" id="PF02518">
    <property type="entry name" value="HATPase_c"/>
    <property type="match status" value="1"/>
</dbReference>
<name>A0A344L146_9PSEU</name>
<dbReference type="PANTHER" id="PTHR24421">
    <property type="entry name" value="NITRATE/NITRITE SENSOR PROTEIN NARX-RELATED"/>
    <property type="match status" value="1"/>
</dbReference>
<evidence type="ECO:0000256" key="9">
    <source>
        <dbReference type="SAM" id="Phobius"/>
    </source>
</evidence>
<keyword evidence="4" id="KW-0808">Transferase</keyword>
<dbReference type="GO" id="GO:0046983">
    <property type="term" value="F:protein dimerization activity"/>
    <property type="evidence" value="ECO:0007669"/>
    <property type="project" value="InterPro"/>
</dbReference>
<feature type="transmembrane region" description="Helical" evidence="9">
    <location>
        <begin position="97"/>
        <end position="118"/>
    </location>
</feature>
<organism evidence="12 13">
    <name type="scientific">Amycolatopsis albispora</name>
    <dbReference type="NCBI Taxonomy" id="1804986"/>
    <lineage>
        <taxon>Bacteria</taxon>
        <taxon>Bacillati</taxon>
        <taxon>Actinomycetota</taxon>
        <taxon>Actinomycetes</taxon>
        <taxon>Pseudonocardiales</taxon>
        <taxon>Pseudonocardiaceae</taxon>
        <taxon>Amycolatopsis</taxon>
    </lineage>
</organism>
<evidence type="ECO:0000259" key="11">
    <source>
        <dbReference type="Pfam" id="PF07730"/>
    </source>
</evidence>
<dbReference type="Gene3D" id="3.30.565.10">
    <property type="entry name" value="Histidine kinase-like ATPase, C-terminal domain"/>
    <property type="match status" value="1"/>
</dbReference>
<evidence type="ECO:0000256" key="8">
    <source>
        <dbReference type="ARBA" id="ARBA00023012"/>
    </source>
</evidence>
<dbReference type="Gene3D" id="1.20.5.1930">
    <property type="match status" value="1"/>
</dbReference>
<feature type="transmembrane region" description="Helical" evidence="9">
    <location>
        <begin position="64"/>
        <end position="85"/>
    </location>
</feature>
<evidence type="ECO:0000256" key="1">
    <source>
        <dbReference type="ARBA" id="ARBA00000085"/>
    </source>
</evidence>
<dbReference type="GO" id="GO:0000155">
    <property type="term" value="F:phosphorelay sensor kinase activity"/>
    <property type="evidence" value="ECO:0007669"/>
    <property type="project" value="InterPro"/>
</dbReference>
<evidence type="ECO:0000256" key="5">
    <source>
        <dbReference type="ARBA" id="ARBA00022741"/>
    </source>
</evidence>
<evidence type="ECO:0000313" key="12">
    <source>
        <dbReference type="EMBL" id="AXB41770.1"/>
    </source>
</evidence>
<feature type="domain" description="Histidine kinase/HSP90-like ATPase" evidence="10">
    <location>
        <begin position="291"/>
        <end position="380"/>
    </location>
</feature>
<dbReference type="EMBL" id="CP015163">
    <property type="protein sequence ID" value="AXB41770.1"/>
    <property type="molecule type" value="Genomic_DNA"/>
</dbReference>
<feature type="domain" description="Signal transduction histidine kinase subgroup 3 dimerisation and phosphoacceptor" evidence="11">
    <location>
        <begin position="181"/>
        <end position="244"/>
    </location>
</feature>
<dbReference type="Pfam" id="PF07730">
    <property type="entry name" value="HisKA_3"/>
    <property type="match status" value="1"/>
</dbReference>
<dbReference type="KEGG" id="aab:A4R43_03890"/>
<dbReference type="GO" id="GO:0005524">
    <property type="term" value="F:ATP binding"/>
    <property type="evidence" value="ECO:0007669"/>
    <property type="project" value="UniProtKB-KW"/>
</dbReference>
<sequence length="385" mass="41675">MGKTEFTVLAFVLLLGMMLPWGPGTLLVWMVKENEDTVRALQILTTVSTMGTLLVGLWRKSMLFTVMPVVTVLTSAGAPLLVTSYLAGLTYRRPAHLAIYTVAASAVAMLPEVLGAALGLPRRGWSQLPAATGGIALFVLLPLVVGLLIETRRQVVAGLRKQAAQERLQHTTQVREVRARERSRIAQEMHDVVAHRVSLMVLHAGVLEVNTKEKKTAETAALIRTTGREALSQLREVLGVLRTSEVAGTTTQPPSTLAEIGELVDDSRAAGIPVRWRDDTVLPSVSPMVAQTAYQVVREALTNVHKHAGAVETEVELRSVGHALEVKVHNAAPAERPEPLPGNGLGLLGLRERVELVGGIFHSSSCDRGGWLVTARLPYAEQVRR</sequence>
<keyword evidence="9" id="KW-0812">Transmembrane</keyword>
<proteinExistence type="predicted"/>
<evidence type="ECO:0000256" key="6">
    <source>
        <dbReference type="ARBA" id="ARBA00022777"/>
    </source>
</evidence>
<keyword evidence="7" id="KW-0067">ATP-binding</keyword>
<dbReference type="AlphaFoldDB" id="A0A344L146"/>
<keyword evidence="3" id="KW-0597">Phosphoprotein</keyword>
<keyword evidence="13" id="KW-1185">Reference proteome</keyword>
<keyword evidence="9" id="KW-0472">Membrane</keyword>
<evidence type="ECO:0000259" key="10">
    <source>
        <dbReference type="Pfam" id="PF02518"/>
    </source>
</evidence>
<dbReference type="InterPro" id="IPR003594">
    <property type="entry name" value="HATPase_dom"/>
</dbReference>